<reference evidence="2 3" key="1">
    <citation type="journal article" date="2014" name="Genome Announc.">
        <title>Whole-Genome Sequence of Streptococcus suis Serotype 4 Reference Strain 6407.</title>
        <authorList>
            <person name="Wang K."/>
            <person name="Chen J."/>
            <person name="Yao H."/>
            <person name="Lu C."/>
        </authorList>
    </citation>
    <scope>NUCLEOTIDE SEQUENCE [LARGE SCALE GENOMIC DNA]</scope>
    <source>
        <strain evidence="2">6407</strain>
    </source>
</reference>
<dbReference type="RefSeq" id="WP_012775542.1">
    <property type="nucleotide sequence ID" value="NZ_ALLE01000041.1"/>
</dbReference>
<dbReference type="AlphaFoldDB" id="A0A075SPR9"/>
<evidence type="ECO:0000313" key="2">
    <source>
        <dbReference type="EMBL" id="AIG43020.1"/>
    </source>
</evidence>
<sequence>MVYRYRTNLKKVFLTDSELHQLNERIDKSHCQNFSVYARKVLLNPNMSFVTINTDTYDQLVFELRRIGNNINQIARAINQSHLISQEQLQELSKGVSELITGVEKEFQVEVKRLREFHGSH</sequence>
<dbReference type="PATRIC" id="fig|1214179.4.peg.515"/>
<organism evidence="2 3">
    <name type="scientific">Streptococcus suis 6407</name>
    <dbReference type="NCBI Taxonomy" id="1214179"/>
    <lineage>
        <taxon>Bacteria</taxon>
        <taxon>Bacillati</taxon>
        <taxon>Bacillota</taxon>
        <taxon>Bacilli</taxon>
        <taxon>Lactobacillales</taxon>
        <taxon>Streptococcaceae</taxon>
        <taxon>Streptococcus</taxon>
    </lineage>
</organism>
<dbReference type="GeneID" id="8154945"/>
<evidence type="ECO:0000313" key="3">
    <source>
        <dbReference type="Proteomes" id="UP000028185"/>
    </source>
</evidence>
<protein>
    <recommendedName>
        <fullName evidence="1">Bacterial mobilisation domain-containing protein</fullName>
    </recommendedName>
</protein>
<accession>A0A075SPR9</accession>
<dbReference type="Proteomes" id="UP000028185">
    <property type="component" value="Chromosome"/>
</dbReference>
<proteinExistence type="predicted"/>
<dbReference type="Pfam" id="PF05713">
    <property type="entry name" value="MobC"/>
    <property type="match status" value="1"/>
</dbReference>
<dbReference type="EMBL" id="CP008921">
    <property type="protein sequence ID" value="AIG43020.1"/>
    <property type="molecule type" value="Genomic_DNA"/>
</dbReference>
<feature type="domain" description="Bacterial mobilisation" evidence="1">
    <location>
        <begin position="61"/>
        <end position="105"/>
    </location>
</feature>
<evidence type="ECO:0000259" key="1">
    <source>
        <dbReference type="Pfam" id="PF05713"/>
    </source>
</evidence>
<gene>
    <name evidence="2" type="ORF">ID09_02770</name>
</gene>
<name>A0A075SPR9_STRSU</name>
<dbReference type="InterPro" id="IPR008687">
    <property type="entry name" value="MobC"/>
</dbReference>
<dbReference type="HOGENOM" id="CLU_137404_1_2_9"/>